<dbReference type="EMBL" id="JADGJD010001317">
    <property type="protein sequence ID" value="KAJ3044043.1"/>
    <property type="molecule type" value="Genomic_DNA"/>
</dbReference>
<proteinExistence type="predicted"/>
<dbReference type="Proteomes" id="UP001212841">
    <property type="component" value="Unassembled WGS sequence"/>
</dbReference>
<organism evidence="3 4">
    <name type="scientific">Rhizophlyctis rosea</name>
    <dbReference type="NCBI Taxonomy" id="64517"/>
    <lineage>
        <taxon>Eukaryota</taxon>
        <taxon>Fungi</taxon>
        <taxon>Fungi incertae sedis</taxon>
        <taxon>Chytridiomycota</taxon>
        <taxon>Chytridiomycota incertae sedis</taxon>
        <taxon>Chytridiomycetes</taxon>
        <taxon>Rhizophlyctidales</taxon>
        <taxon>Rhizophlyctidaceae</taxon>
        <taxon>Rhizophlyctis</taxon>
    </lineage>
</organism>
<protein>
    <recommendedName>
        <fullName evidence="2">At4g15545-like C-terminal domain-containing protein</fullName>
    </recommendedName>
</protein>
<feature type="compositionally biased region" description="Basic and acidic residues" evidence="1">
    <location>
        <begin position="157"/>
        <end position="170"/>
    </location>
</feature>
<evidence type="ECO:0000259" key="2">
    <source>
        <dbReference type="Pfam" id="PF25972"/>
    </source>
</evidence>
<accession>A0AAD5S6I2</accession>
<gene>
    <name evidence="3" type="ORF">HK097_001592</name>
</gene>
<evidence type="ECO:0000313" key="3">
    <source>
        <dbReference type="EMBL" id="KAJ3044043.1"/>
    </source>
</evidence>
<keyword evidence="4" id="KW-1185">Reference proteome</keyword>
<comment type="caution">
    <text evidence="3">The sequence shown here is derived from an EMBL/GenBank/DDBJ whole genome shotgun (WGS) entry which is preliminary data.</text>
</comment>
<evidence type="ECO:0000256" key="1">
    <source>
        <dbReference type="SAM" id="MobiDB-lite"/>
    </source>
</evidence>
<feature type="compositionally biased region" description="Polar residues" evidence="1">
    <location>
        <begin position="125"/>
        <end position="141"/>
    </location>
</feature>
<dbReference type="InterPro" id="IPR058935">
    <property type="entry name" value="At4g15545-like_C"/>
</dbReference>
<feature type="compositionally biased region" description="Polar residues" evidence="1">
    <location>
        <begin position="18"/>
        <end position="30"/>
    </location>
</feature>
<feature type="domain" description="At4g15545-like C-terminal" evidence="2">
    <location>
        <begin position="231"/>
        <end position="290"/>
    </location>
</feature>
<feature type="compositionally biased region" description="Low complexity" evidence="1">
    <location>
        <begin position="215"/>
        <end position="229"/>
    </location>
</feature>
<feature type="non-terminal residue" evidence="3">
    <location>
        <position position="298"/>
    </location>
</feature>
<feature type="region of interest" description="Disordered" evidence="1">
    <location>
        <begin position="1"/>
        <end position="30"/>
    </location>
</feature>
<dbReference type="Pfam" id="PF25972">
    <property type="entry name" value="At4g15545_C"/>
    <property type="match status" value="1"/>
</dbReference>
<sequence>MVEHVPPANVPDIERSFIGNSTPTNQQNPFVTSRNFNGVASTGGLTGAHDVISENSLEADYLGQTNQSFMDDSTLQLPDLGGSTLNYSFAPSFNDRSFGGGGQYPQQQQQQHQQRRTIPSPVMNPEQSPNSRVLQVPATPSRQKEQQRTNASQPGDGRNEGDSRSKDGKARHLSFSADAKSNPQNSRDRHATASTPNLRLFTPIADHPEPSPKVTTPSHPATTSPPTSTLIDAPILYKQIRDSLSPKDFEDFAANVAAFNAAQQTAEETVTKIGKIVKERELFGAMKGLIFTALAESG</sequence>
<evidence type="ECO:0000313" key="4">
    <source>
        <dbReference type="Proteomes" id="UP001212841"/>
    </source>
</evidence>
<dbReference type="AlphaFoldDB" id="A0AAD5S6I2"/>
<feature type="region of interest" description="Disordered" evidence="1">
    <location>
        <begin position="91"/>
        <end position="229"/>
    </location>
</feature>
<reference evidence="3" key="1">
    <citation type="submission" date="2020-05" db="EMBL/GenBank/DDBJ databases">
        <title>Phylogenomic resolution of chytrid fungi.</title>
        <authorList>
            <person name="Stajich J.E."/>
            <person name="Amses K."/>
            <person name="Simmons R."/>
            <person name="Seto K."/>
            <person name="Myers J."/>
            <person name="Bonds A."/>
            <person name="Quandt C.A."/>
            <person name="Barry K."/>
            <person name="Liu P."/>
            <person name="Grigoriev I."/>
            <person name="Longcore J.E."/>
            <person name="James T.Y."/>
        </authorList>
    </citation>
    <scope>NUCLEOTIDE SEQUENCE</scope>
    <source>
        <strain evidence="3">JEL0318</strain>
    </source>
</reference>
<name>A0AAD5S6I2_9FUNG</name>